<comment type="caution">
    <text evidence="1">The sequence shown here is derived from an EMBL/GenBank/DDBJ whole genome shotgun (WGS) entry which is preliminary data.</text>
</comment>
<keyword evidence="2" id="KW-1185">Reference proteome</keyword>
<accession>A0A839SSJ3</accession>
<protein>
    <submittedName>
        <fullName evidence="1">Uncharacterized protein</fullName>
    </submittedName>
</protein>
<evidence type="ECO:0000313" key="1">
    <source>
        <dbReference type="EMBL" id="MBB3065432.1"/>
    </source>
</evidence>
<reference evidence="1 2" key="1">
    <citation type="submission" date="2020-08" db="EMBL/GenBank/DDBJ databases">
        <title>Genomic Encyclopedia of Type Strains, Phase III (KMG-III): the genomes of soil and plant-associated and newly described type strains.</title>
        <authorList>
            <person name="Whitman W."/>
        </authorList>
    </citation>
    <scope>NUCLEOTIDE SEQUENCE [LARGE SCALE GENOMIC DNA]</scope>
    <source>
        <strain evidence="1 2">CECT 8803</strain>
    </source>
</reference>
<dbReference type="Proteomes" id="UP000581135">
    <property type="component" value="Unassembled WGS sequence"/>
</dbReference>
<gene>
    <name evidence="1" type="ORF">FHR98_001719</name>
</gene>
<name>A0A839SSJ3_9PROT</name>
<dbReference type="EMBL" id="JACHXA010000004">
    <property type="protein sequence ID" value="MBB3065432.1"/>
    <property type="molecule type" value="Genomic_DNA"/>
</dbReference>
<dbReference type="AlphaFoldDB" id="A0A839SSJ3"/>
<dbReference type="RefSeq" id="WP_183416263.1">
    <property type="nucleotide sequence ID" value="NZ_JACHXA010000004.1"/>
</dbReference>
<organism evidence="1 2">
    <name type="scientific">Limibacillus halophilus</name>
    <dbReference type="NCBI Taxonomy" id="1579333"/>
    <lineage>
        <taxon>Bacteria</taxon>
        <taxon>Pseudomonadati</taxon>
        <taxon>Pseudomonadota</taxon>
        <taxon>Alphaproteobacteria</taxon>
        <taxon>Rhodospirillales</taxon>
        <taxon>Rhodovibrionaceae</taxon>
        <taxon>Limibacillus</taxon>
    </lineage>
</organism>
<evidence type="ECO:0000313" key="2">
    <source>
        <dbReference type="Proteomes" id="UP000581135"/>
    </source>
</evidence>
<proteinExistence type="predicted"/>
<sequence>MTCKSVLIAGSIFLWGCSGPANNDREAVTAPAPVKEPLVLEQGKQTEEKVTLKDIANDAEWRRKSYERMKQVN</sequence>